<dbReference type="Proteomes" id="UP001596432">
    <property type="component" value="Unassembled WGS sequence"/>
</dbReference>
<gene>
    <name evidence="2" type="ORF">ACFQMA_09885</name>
</gene>
<dbReference type="EMBL" id="JBHTAS010000001">
    <property type="protein sequence ID" value="MFC7140140.1"/>
    <property type="molecule type" value="Genomic_DNA"/>
</dbReference>
<feature type="region of interest" description="Disordered" evidence="1">
    <location>
        <begin position="24"/>
        <end position="43"/>
    </location>
</feature>
<dbReference type="GeneID" id="78820418"/>
<evidence type="ECO:0000313" key="2">
    <source>
        <dbReference type="EMBL" id="MFC7140140.1"/>
    </source>
</evidence>
<comment type="caution">
    <text evidence="2">The sequence shown here is derived from an EMBL/GenBank/DDBJ whole genome shotgun (WGS) entry which is preliminary data.</text>
</comment>
<sequence length="43" mass="4812">MSWGELFERADRREVTVADVRESLVRRREGDDDGDGTAEVSGS</sequence>
<organism evidence="2 3">
    <name type="scientific">Halosimplex aquaticum</name>
    <dbReference type="NCBI Taxonomy" id="3026162"/>
    <lineage>
        <taxon>Archaea</taxon>
        <taxon>Methanobacteriati</taxon>
        <taxon>Methanobacteriota</taxon>
        <taxon>Stenosarchaea group</taxon>
        <taxon>Halobacteria</taxon>
        <taxon>Halobacteriales</taxon>
        <taxon>Haloarculaceae</taxon>
        <taxon>Halosimplex</taxon>
    </lineage>
</organism>
<dbReference type="AlphaFoldDB" id="A0ABD5Y470"/>
<evidence type="ECO:0000256" key="1">
    <source>
        <dbReference type="SAM" id="MobiDB-lite"/>
    </source>
</evidence>
<evidence type="ECO:0000313" key="3">
    <source>
        <dbReference type="Proteomes" id="UP001596432"/>
    </source>
</evidence>
<accession>A0ABD5Y470</accession>
<name>A0ABD5Y470_9EURY</name>
<evidence type="ECO:0008006" key="4">
    <source>
        <dbReference type="Google" id="ProtNLM"/>
    </source>
</evidence>
<proteinExistence type="predicted"/>
<protein>
    <recommendedName>
        <fullName evidence="4">DNA-binding protein</fullName>
    </recommendedName>
</protein>
<keyword evidence="3" id="KW-1185">Reference proteome</keyword>
<dbReference type="RefSeq" id="WP_274325707.1">
    <property type="nucleotide sequence ID" value="NZ_CP118158.1"/>
</dbReference>
<reference evidence="2 3" key="1">
    <citation type="journal article" date="2019" name="Int. J. Syst. Evol. Microbiol.">
        <title>The Global Catalogue of Microorganisms (GCM) 10K type strain sequencing project: providing services to taxonomists for standard genome sequencing and annotation.</title>
        <authorList>
            <consortium name="The Broad Institute Genomics Platform"/>
            <consortium name="The Broad Institute Genome Sequencing Center for Infectious Disease"/>
            <person name="Wu L."/>
            <person name="Ma J."/>
        </authorList>
    </citation>
    <scope>NUCLEOTIDE SEQUENCE [LARGE SCALE GENOMIC DNA]</scope>
    <source>
        <strain evidence="2 3">XZYJT29</strain>
    </source>
</reference>